<dbReference type="Gene3D" id="3.40.50.10540">
    <property type="entry name" value="Crotonobetainyl-coa:carnitine coa-transferase, domain 1"/>
    <property type="match status" value="1"/>
</dbReference>
<dbReference type="EMBL" id="AP022560">
    <property type="protein sequence ID" value="BBX00967.1"/>
    <property type="molecule type" value="Genomic_DNA"/>
</dbReference>
<keyword evidence="1" id="KW-0808">Transferase</keyword>
<proteinExistence type="predicted"/>
<sequence>MEVAEHTFVPAASAILSDWGADVIKIEPAERGDAMRGIMSSGNMRLDGGAWHPLLQHSNRGKRSLGLDLSSAEGLNILYKLAATCDVFLTNKLPAVRTKLRIDVEDIRAVNPKIVYVRGSGYGSRGPEADRGGYDTLGYWCRAGVAYGAKPVEMDTITGQPAPAYGDSIGAMTIAGGISAALLHRERTGEAPVVDVSLLATGMWAMGAAIALSHELNTPWGQFPVGTDIGNPLTAIYQTSDGRWLQLACLQGFHYWPETCRVMDLPELVEDERFADHESFRANSAIARAILEERFATATLAEWKQRLADFRGQWSPVQDPIEVKSDPQVVANGYIVDAESAAGDRHPLVATPVQFDEAPSPTRRAPDFNEHGDSILADELGLDWDTIVDLKVKGVVA</sequence>
<dbReference type="KEGG" id="mmor:MMOR_19030"/>
<evidence type="ECO:0000313" key="1">
    <source>
        <dbReference type="EMBL" id="BBX00967.1"/>
    </source>
</evidence>
<dbReference type="Proteomes" id="UP000466681">
    <property type="component" value="Chromosome"/>
</dbReference>
<dbReference type="PANTHER" id="PTHR48228">
    <property type="entry name" value="SUCCINYL-COA--D-CITRAMALATE COA-TRANSFERASE"/>
    <property type="match status" value="1"/>
</dbReference>
<dbReference type="InterPro" id="IPR044855">
    <property type="entry name" value="CoA-Trfase_III_dom3_sf"/>
</dbReference>
<gene>
    <name evidence="1" type="ORF">MMOR_19030</name>
</gene>
<organism evidence="1 2">
    <name type="scientific">Mycolicibacterium moriokaense</name>
    <dbReference type="NCBI Taxonomy" id="39691"/>
    <lineage>
        <taxon>Bacteria</taxon>
        <taxon>Bacillati</taxon>
        <taxon>Actinomycetota</taxon>
        <taxon>Actinomycetes</taxon>
        <taxon>Mycobacteriales</taxon>
        <taxon>Mycobacteriaceae</taxon>
        <taxon>Mycolicibacterium</taxon>
    </lineage>
</organism>
<dbReference type="AlphaFoldDB" id="A0AAD1H8M0"/>
<dbReference type="PANTHER" id="PTHR48228:SF2">
    <property type="entry name" value="E-CINNAMOYL-COA:R-PHENYLLACTATE COA TRANSFERASE LARGE SUBUNIT"/>
    <property type="match status" value="1"/>
</dbReference>
<reference evidence="1 2" key="1">
    <citation type="journal article" date="2019" name="Emerg. Microbes Infect.">
        <title>Comprehensive subspecies identification of 175 nontuberculous mycobacteria species based on 7547 genomic profiles.</title>
        <authorList>
            <person name="Matsumoto Y."/>
            <person name="Kinjo T."/>
            <person name="Motooka D."/>
            <person name="Nabeya D."/>
            <person name="Jung N."/>
            <person name="Uechi K."/>
            <person name="Horii T."/>
            <person name="Iida T."/>
            <person name="Fujita J."/>
            <person name="Nakamura S."/>
        </authorList>
    </citation>
    <scope>NUCLEOTIDE SEQUENCE [LARGE SCALE GENOMIC DNA]</scope>
    <source>
        <strain evidence="1 2">JCM 6375</strain>
    </source>
</reference>
<dbReference type="GO" id="GO:0016740">
    <property type="term" value="F:transferase activity"/>
    <property type="evidence" value="ECO:0007669"/>
    <property type="project" value="UniProtKB-KW"/>
</dbReference>
<dbReference type="SUPFAM" id="SSF89796">
    <property type="entry name" value="CoA-transferase family III (CaiB/BaiF)"/>
    <property type="match status" value="1"/>
</dbReference>
<dbReference type="InterPro" id="IPR023606">
    <property type="entry name" value="CoA-Trfase_III_dom_1_sf"/>
</dbReference>
<dbReference type="Pfam" id="PF02515">
    <property type="entry name" value="CoA_transf_3"/>
    <property type="match status" value="1"/>
</dbReference>
<dbReference type="InterPro" id="IPR050509">
    <property type="entry name" value="CoA-transferase_III"/>
</dbReference>
<protein>
    <submittedName>
        <fullName evidence="1">CoA transferase</fullName>
    </submittedName>
</protein>
<name>A0AAD1H8M0_9MYCO</name>
<keyword evidence="2" id="KW-1185">Reference proteome</keyword>
<evidence type="ECO:0000313" key="2">
    <source>
        <dbReference type="Proteomes" id="UP000466681"/>
    </source>
</evidence>
<accession>A0AAD1H8M0</accession>
<dbReference type="InterPro" id="IPR003673">
    <property type="entry name" value="CoA-Trfase_fam_III"/>
</dbReference>
<dbReference type="Gene3D" id="3.30.1540.10">
    <property type="entry name" value="formyl-coa transferase, domain 3"/>
    <property type="match status" value="1"/>
</dbReference>